<dbReference type="RefSeq" id="XP_060367922.1">
    <property type="nucleotide sequence ID" value="XM_060501514.1"/>
</dbReference>
<keyword evidence="3" id="KW-1185">Reference proteome</keyword>
<evidence type="ECO:0000256" key="1">
    <source>
        <dbReference type="SAM" id="MobiDB-lite"/>
    </source>
</evidence>
<reference evidence="2" key="1">
    <citation type="submission" date="2021-12" db="EMBL/GenBank/DDBJ databases">
        <title>Comparative genomics, transcriptomics and evolutionary studies reveal genomic signatures of adaptation to plant cell wall in hemibiotrophic fungi.</title>
        <authorList>
            <consortium name="DOE Joint Genome Institute"/>
            <person name="Baroncelli R."/>
            <person name="Diaz J.F."/>
            <person name="Benocci T."/>
            <person name="Peng M."/>
            <person name="Battaglia E."/>
            <person name="Haridas S."/>
            <person name="Andreopoulos W."/>
            <person name="Labutti K."/>
            <person name="Pangilinan J."/>
            <person name="Floch G.L."/>
            <person name="Makela M.R."/>
            <person name="Henrissat B."/>
            <person name="Grigoriev I.V."/>
            <person name="Crouch J.A."/>
            <person name="De Vries R.P."/>
            <person name="Sukno S.A."/>
            <person name="Thon M.R."/>
        </authorList>
    </citation>
    <scope>NUCLEOTIDE SEQUENCE</scope>
    <source>
        <strain evidence="2">CBS 112980</strain>
    </source>
</reference>
<organism evidence="2 3">
    <name type="scientific">Glomerella acutata</name>
    <name type="common">Colletotrichum acutatum</name>
    <dbReference type="NCBI Taxonomy" id="27357"/>
    <lineage>
        <taxon>Eukaryota</taxon>
        <taxon>Fungi</taxon>
        <taxon>Dikarya</taxon>
        <taxon>Ascomycota</taxon>
        <taxon>Pezizomycotina</taxon>
        <taxon>Sordariomycetes</taxon>
        <taxon>Hypocreomycetidae</taxon>
        <taxon>Glomerellales</taxon>
        <taxon>Glomerellaceae</taxon>
        <taxon>Colletotrichum</taxon>
        <taxon>Colletotrichum acutatum species complex</taxon>
    </lineage>
</organism>
<dbReference type="GeneID" id="85385413"/>
<dbReference type="Proteomes" id="UP001244207">
    <property type="component" value="Unassembled WGS sequence"/>
</dbReference>
<comment type="caution">
    <text evidence="2">The sequence shown here is derived from an EMBL/GenBank/DDBJ whole genome shotgun (WGS) entry which is preliminary data.</text>
</comment>
<sequence length="113" mass="12604">MDETRLPHPPPFLPKKGARSRSGFPRRMSTKAGVAERHGRIVQLNMIILHKELVVCHFSLDSTISTAVGRRRSALSSPRTIPRSYKIPGVLVLLHRTHALPVYAKSSRTPAHP</sequence>
<gene>
    <name evidence="2" type="ORF">BDZ83DRAFT_179102</name>
</gene>
<feature type="region of interest" description="Disordered" evidence="1">
    <location>
        <begin position="1"/>
        <end position="35"/>
    </location>
</feature>
<dbReference type="EMBL" id="JAHMHS010000021">
    <property type="protein sequence ID" value="KAK1727867.1"/>
    <property type="molecule type" value="Genomic_DNA"/>
</dbReference>
<protein>
    <submittedName>
        <fullName evidence="2">Uncharacterized protein</fullName>
    </submittedName>
</protein>
<proteinExistence type="predicted"/>
<evidence type="ECO:0000313" key="3">
    <source>
        <dbReference type="Proteomes" id="UP001244207"/>
    </source>
</evidence>
<evidence type="ECO:0000313" key="2">
    <source>
        <dbReference type="EMBL" id="KAK1727867.1"/>
    </source>
</evidence>
<name>A0AAD8US93_GLOAC</name>
<accession>A0AAD8US93</accession>
<dbReference type="AlphaFoldDB" id="A0AAD8US93"/>